<dbReference type="GO" id="GO:0043139">
    <property type="term" value="F:5'-3' DNA helicase activity"/>
    <property type="evidence" value="ECO:0007669"/>
    <property type="project" value="InterPro"/>
</dbReference>
<dbReference type="AlphaFoldDB" id="A0A2T5FZM4"/>
<sequence>MGRAATRRSARTARTPGATGATPACRSASRRPASPIFATMAAVFRADIAMTMHDRHKEWIAARGISSDLAARLGLFTKRDAGGAWLAIPYVEHGRVVNHKYRLTGEKRHRMDAGAPLSLWNHDVLLEESDQPLIITEGEWDALAAMSAGFGRTVSVPNGAPAEETDAPEDSTRYQFLFRSRPLLDRVGRFILAVDGDAPGRALAADLARALGPERCMFLRYPDGCKDLNEVLLAHGAAGVAALIADARPYPVRGLYRLSDFPDPPALRSVPVGVAGLDDHFQLTPGSFTVIAGWAGHGKTSLLMAMLANVMKAGIAMAIGSFETMPRPILESRMRAAIYQCHGDDPRAHRFGPADDLMAEKLSIIAHSPVDDETELTLDYIIELARIAVIRDGIRLLLLDPWNEIEHQRGPNETETDYTSRAIRELKRFAKNYDCAVWLVAHPRKPASDGNPRPPSLYDIAGSAHFANKADYGLVIHRDDLAGSRIMVKVVKVRMGLPGRVGMVELDFDERRSSYAPSHAPGCSANQAPARPDRRRIASGRA</sequence>
<dbReference type="Gene3D" id="3.40.1360.10">
    <property type="match status" value="1"/>
</dbReference>
<dbReference type="SUPFAM" id="SSF56731">
    <property type="entry name" value="DNA primase core"/>
    <property type="match status" value="1"/>
</dbReference>
<evidence type="ECO:0000259" key="2">
    <source>
        <dbReference type="PROSITE" id="PS51199"/>
    </source>
</evidence>
<dbReference type="Gene3D" id="3.40.50.300">
    <property type="entry name" value="P-loop containing nucleotide triphosphate hydrolases"/>
    <property type="match status" value="1"/>
</dbReference>
<comment type="caution">
    <text evidence="3">The sequence shown here is derived from an EMBL/GenBank/DDBJ whole genome shotgun (WGS) entry which is preliminary data.</text>
</comment>
<gene>
    <name evidence="3" type="ORF">CLG96_05950</name>
</gene>
<dbReference type="GO" id="GO:0006260">
    <property type="term" value="P:DNA replication"/>
    <property type="evidence" value="ECO:0007669"/>
    <property type="project" value="InterPro"/>
</dbReference>
<dbReference type="Proteomes" id="UP000244162">
    <property type="component" value="Unassembled WGS sequence"/>
</dbReference>
<feature type="compositionally biased region" description="Low complexity" evidence="1">
    <location>
        <begin position="12"/>
        <end position="24"/>
    </location>
</feature>
<dbReference type="InterPro" id="IPR006171">
    <property type="entry name" value="TOPRIM_dom"/>
</dbReference>
<dbReference type="PANTHER" id="PTHR12873">
    <property type="entry name" value="T7-LIKE MITOCHONDRIAL DNA HELICASE"/>
    <property type="match status" value="1"/>
</dbReference>
<dbReference type="InterPro" id="IPR027032">
    <property type="entry name" value="Twinkle-like"/>
</dbReference>
<feature type="domain" description="SF4 helicase" evidence="2">
    <location>
        <begin position="263"/>
        <end position="522"/>
    </location>
</feature>
<organism evidence="3 4">
    <name type="scientific">Sphingomonas oleivorans</name>
    <dbReference type="NCBI Taxonomy" id="1735121"/>
    <lineage>
        <taxon>Bacteria</taxon>
        <taxon>Pseudomonadati</taxon>
        <taxon>Pseudomonadota</taxon>
        <taxon>Alphaproteobacteria</taxon>
        <taxon>Sphingomonadales</taxon>
        <taxon>Sphingomonadaceae</taxon>
        <taxon>Sphingomonas</taxon>
    </lineage>
</organism>
<evidence type="ECO:0000256" key="1">
    <source>
        <dbReference type="SAM" id="MobiDB-lite"/>
    </source>
</evidence>
<feature type="region of interest" description="Disordered" evidence="1">
    <location>
        <begin position="1"/>
        <end position="30"/>
    </location>
</feature>
<protein>
    <submittedName>
        <fullName evidence="3">DNA primase</fullName>
    </submittedName>
</protein>
<dbReference type="InterPro" id="IPR007694">
    <property type="entry name" value="DNA_helicase_DnaB-like_C"/>
</dbReference>
<dbReference type="OrthoDB" id="1038270at2"/>
<feature type="compositionally biased region" description="Basic residues" evidence="1">
    <location>
        <begin position="1"/>
        <end position="11"/>
    </location>
</feature>
<dbReference type="InterPro" id="IPR034154">
    <property type="entry name" value="TOPRIM_DnaG/twinkle"/>
</dbReference>
<keyword evidence="4" id="KW-1185">Reference proteome</keyword>
<dbReference type="GO" id="GO:0003697">
    <property type="term" value="F:single-stranded DNA binding"/>
    <property type="evidence" value="ECO:0007669"/>
    <property type="project" value="InterPro"/>
</dbReference>
<dbReference type="SUPFAM" id="SSF52540">
    <property type="entry name" value="P-loop containing nucleoside triphosphate hydrolases"/>
    <property type="match status" value="1"/>
</dbReference>
<dbReference type="Pfam" id="PF03796">
    <property type="entry name" value="DnaB_C"/>
    <property type="match status" value="1"/>
</dbReference>
<dbReference type="EMBL" id="NWBU01000005">
    <property type="protein sequence ID" value="PTQ12107.1"/>
    <property type="molecule type" value="Genomic_DNA"/>
</dbReference>
<dbReference type="PANTHER" id="PTHR12873:SF0">
    <property type="entry name" value="TWINKLE MTDNA HELICASE"/>
    <property type="match status" value="1"/>
</dbReference>
<dbReference type="GO" id="GO:0005524">
    <property type="term" value="F:ATP binding"/>
    <property type="evidence" value="ECO:0007669"/>
    <property type="project" value="InterPro"/>
</dbReference>
<evidence type="ECO:0000313" key="4">
    <source>
        <dbReference type="Proteomes" id="UP000244162"/>
    </source>
</evidence>
<reference evidence="3 4" key="1">
    <citation type="submission" date="2017-09" db="EMBL/GenBank/DDBJ databases">
        <title>Sphingomonas panjinensis sp.nov., isolated from oil-contaminated soil.</title>
        <authorList>
            <person name="Wang L."/>
            <person name="Chen L."/>
        </authorList>
    </citation>
    <scope>NUCLEOTIDE SEQUENCE [LARGE SCALE GENOMIC DNA]</scope>
    <source>
        <strain evidence="3 4">FW-11</strain>
    </source>
</reference>
<proteinExistence type="predicted"/>
<dbReference type="CDD" id="cd01029">
    <property type="entry name" value="TOPRIM_primases"/>
    <property type="match status" value="1"/>
</dbReference>
<dbReference type="Pfam" id="PF13662">
    <property type="entry name" value="Toprim_4"/>
    <property type="match status" value="1"/>
</dbReference>
<accession>A0A2T5FZM4</accession>
<dbReference type="PROSITE" id="PS51199">
    <property type="entry name" value="SF4_HELICASE"/>
    <property type="match status" value="1"/>
</dbReference>
<evidence type="ECO:0000313" key="3">
    <source>
        <dbReference type="EMBL" id="PTQ12107.1"/>
    </source>
</evidence>
<name>A0A2T5FZM4_9SPHN</name>
<dbReference type="InterPro" id="IPR027417">
    <property type="entry name" value="P-loop_NTPase"/>
</dbReference>
<feature type="region of interest" description="Disordered" evidence="1">
    <location>
        <begin position="514"/>
        <end position="542"/>
    </location>
</feature>